<proteinExistence type="predicted"/>
<gene>
    <name evidence="1" type="ORF">CEXT_155811</name>
</gene>
<accession>A0AAV4Y479</accession>
<dbReference type="AlphaFoldDB" id="A0AAV4Y479"/>
<evidence type="ECO:0000313" key="2">
    <source>
        <dbReference type="Proteomes" id="UP001054945"/>
    </source>
</evidence>
<sequence>MFGFSLIDRNHFVAYNELNSSRGCTNYDPASQYPSGNGLQLGCCPWDPWDPHETVRVQDAILNKRIKLSGKNLKKSYVDADVLFKPDSPPCLCRRDQQERKSTNVSLDSMEALIYSERYVRRG</sequence>
<dbReference type="EMBL" id="BPLR01018787">
    <property type="protein sequence ID" value="GIZ02266.1"/>
    <property type="molecule type" value="Genomic_DNA"/>
</dbReference>
<reference evidence="1 2" key="1">
    <citation type="submission" date="2021-06" db="EMBL/GenBank/DDBJ databases">
        <title>Caerostris extrusa draft genome.</title>
        <authorList>
            <person name="Kono N."/>
            <person name="Arakawa K."/>
        </authorList>
    </citation>
    <scope>NUCLEOTIDE SEQUENCE [LARGE SCALE GENOMIC DNA]</scope>
</reference>
<dbReference type="Proteomes" id="UP001054945">
    <property type="component" value="Unassembled WGS sequence"/>
</dbReference>
<comment type="caution">
    <text evidence="1">The sequence shown here is derived from an EMBL/GenBank/DDBJ whole genome shotgun (WGS) entry which is preliminary data.</text>
</comment>
<evidence type="ECO:0000313" key="1">
    <source>
        <dbReference type="EMBL" id="GIZ02266.1"/>
    </source>
</evidence>
<organism evidence="1 2">
    <name type="scientific">Caerostris extrusa</name>
    <name type="common">Bark spider</name>
    <name type="synonym">Caerostris bankana</name>
    <dbReference type="NCBI Taxonomy" id="172846"/>
    <lineage>
        <taxon>Eukaryota</taxon>
        <taxon>Metazoa</taxon>
        <taxon>Ecdysozoa</taxon>
        <taxon>Arthropoda</taxon>
        <taxon>Chelicerata</taxon>
        <taxon>Arachnida</taxon>
        <taxon>Araneae</taxon>
        <taxon>Araneomorphae</taxon>
        <taxon>Entelegynae</taxon>
        <taxon>Araneoidea</taxon>
        <taxon>Araneidae</taxon>
        <taxon>Caerostris</taxon>
    </lineage>
</organism>
<name>A0AAV4Y479_CAEEX</name>
<protein>
    <submittedName>
        <fullName evidence="1">Uncharacterized protein</fullName>
    </submittedName>
</protein>
<keyword evidence="2" id="KW-1185">Reference proteome</keyword>